<feature type="region of interest" description="Disordered" evidence="5">
    <location>
        <begin position="96"/>
        <end position="131"/>
    </location>
</feature>
<sequence length="472" mass="54662">MNTLASLGLCEYGHETFVRGKMNIENYRHQVGGHSRFVKFDDPTKVYKPLEENELRFYTKLKNLELSSKVSSPLLVLKKFLPGYHGQVEIYLNSASKDKSQPHLQQRESSDDLSRDSSSPACTTTVTTRSPSNFRNSSNEWIEAKLQDETLSSFSASGHRRCYIILDDLLHNFKKPCIIDIKMGQLQRKIGATEAKERRQLVKSVTTTSNMLGFRLCGYQSYNKTHDKFCYQDKYWGRKIGKKQVFKAIRRWFWNGDKLYEDLVGELLKKLGILYDCVSKLYHYRFWSSSLLLLYDGGLNDKELRLRSLDIRMIDFANIHYLPDPSPDYEYLHGLKNLMNILSRLYKTLHCNGRKVFLKRITQARFHGACRKYCSKIPGKIPGSQRRILMTKARDFSSRRRRRTSKLPSQDSIVADNLASSTICPALIPDVAASGVCGENILCRDIYRQSPKTEKKQCGEQKFHLVKRWNSQ</sequence>
<keyword evidence="2 4" id="KW-0808">Transferase</keyword>
<dbReference type="GO" id="GO:0016301">
    <property type="term" value="F:kinase activity"/>
    <property type="evidence" value="ECO:0007669"/>
    <property type="project" value="UniProtKB-KW"/>
</dbReference>
<dbReference type="InterPro" id="IPR005522">
    <property type="entry name" value="IPK"/>
</dbReference>
<evidence type="ECO:0000313" key="7">
    <source>
        <dbReference type="Proteomes" id="UP000823046"/>
    </source>
</evidence>
<dbReference type="Pfam" id="PF03770">
    <property type="entry name" value="IPK"/>
    <property type="match status" value="1"/>
</dbReference>
<name>A0ABQ7J4C0_9APIC</name>
<keyword evidence="7" id="KW-1185">Reference proteome</keyword>
<feature type="compositionally biased region" description="Polar residues" evidence="5">
    <location>
        <begin position="120"/>
        <end position="131"/>
    </location>
</feature>
<evidence type="ECO:0000256" key="3">
    <source>
        <dbReference type="ARBA" id="ARBA00022777"/>
    </source>
</evidence>
<reference evidence="6 7" key="1">
    <citation type="journal article" date="2020" name="bioRxiv">
        <title>Metabolic contributions of an alphaproteobacterial endosymbiont in the apicomplexan Cardiosporidium cionae.</title>
        <authorList>
            <person name="Hunter E.S."/>
            <person name="Paight C.J."/>
            <person name="Lane C.E."/>
        </authorList>
    </citation>
    <scope>NUCLEOTIDE SEQUENCE [LARGE SCALE GENOMIC DNA]</scope>
    <source>
        <strain evidence="6">ESH_2018</strain>
    </source>
</reference>
<protein>
    <recommendedName>
        <fullName evidence="4">Kinase</fullName>
        <ecNumber evidence="4">2.7.-.-</ecNumber>
    </recommendedName>
</protein>
<evidence type="ECO:0000256" key="1">
    <source>
        <dbReference type="ARBA" id="ARBA00007374"/>
    </source>
</evidence>
<dbReference type="Proteomes" id="UP000823046">
    <property type="component" value="Unassembled WGS sequence"/>
</dbReference>
<feature type="compositionally biased region" description="Basic and acidic residues" evidence="5">
    <location>
        <begin position="96"/>
        <end position="115"/>
    </location>
</feature>
<evidence type="ECO:0000313" key="6">
    <source>
        <dbReference type="EMBL" id="KAF8817962.1"/>
    </source>
</evidence>
<comment type="caution">
    <text evidence="6">The sequence shown here is derived from an EMBL/GenBank/DDBJ whole genome shotgun (WGS) entry which is preliminary data.</text>
</comment>
<organism evidence="6 7">
    <name type="scientific">Cardiosporidium cionae</name>
    <dbReference type="NCBI Taxonomy" id="476202"/>
    <lineage>
        <taxon>Eukaryota</taxon>
        <taxon>Sar</taxon>
        <taxon>Alveolata</taxon>
        <taxon>Apicomplexa</taxon>
        <taxon>Aconoidasida</taxon>
        <taxon>Nephromycida</taxon>
        <taxon>Cardiosporidium</taxon>
    </lineage>
</organism>
<accession>A0ABQ7J4C0</accession>
<dbReference type="PANTHER" id="PTHR12400:SF21">
    <property type="entry name" value="KINASE"/>
    <property type="match status" value="1"/>
</dbReference>
<evidence type="ECO:0000256" key="2">
    <source>
        <dbReference type="ARBA" id="ARBA00022679"/>
    </source>
</evidence>
<dbReference type="InterPro" id="IPR038286">
    <property type="entry name" value="IPK_sf"/>
</dbReference>
<evidence type="ECO:0000256" key="4">
    <source>
        <dbReference type="RuleBase" id="RU363090"/>
    </source>
</evidence>
<dbReference type="PANTHER" id="PTHR12400">
    <property type="entry name" value="INOSITOL POLYPHOSPHATE KINASE"/>
    <property type="match status" value="1"/>
</dbReference>
<dbReference type="EC" id="2.7.-.-" evidence="4"/>
<dbReference type="EMBL" id="JADAQX010001170">
    <property type="protein sequence ID" value="KAF8817962.1"/>
    <property type="molecule type" value="Genomic_DNA"/>
</dbReference>
<evidence type="ECO:0000256" key="5">
    <source>
        <dbReference type="SAM" id="MobiDB-lite"/>
    </source>
</evidence>
<dbReference type="Gene3D" id="3.30.470.160">
    <property type="entry name" value="Inositol polyphosphate kinase"/>
    <property type="match status" value="1"/>
</dbReference>
<dbReference type="SUPFAM" id="SSF56104">
    <property type="entry name" value="SAICAR synthase-like"/>
    <property type="match status" value="1"/>
</dbReference>
<proteinExistence type="inferred from homology"/>
<comment type="similarity">
    <text evidence="1 4">Belongs to the inositol phosphokinase (IPK) family.</text>
</comment>
<keyword evidence="3 4" id="KW-0418">Kinase</keyword>
<gene>
    <name evidence="6" type="ORF">IE077_002519</name>
</gene>